<comment type="caution">
    <text evidence="8">The sequence shown here is derived from an EMBL/GenBank/DDBJ whole genome shotgun (WGS) entry which is preliminary data.</text>
</comment>
<dbReference type="PANTHER" id="PTHR47165">
    <property type="entry name" value="OS03G0429900 PROTEIN"/>
    <property type="match status" value="1"/>
</dbReference>
<evidence type="ECO:0000256" key="3">
    <source>
        <dbReference type="ARBA" id="ARBA00022771"/>
    </source>
</evidence>
<evidence type="ECO:0000256" key="6">
    <source>
        <dbReference type="SAM" id="MobiDB-lite"/>
    </source>
</evidence>
<dbReference type="Gene3D" id="2.40.50.140">
    <property type="entry name" value="Nucleic acid-binding proteins"/>
    <property type="match status" value="3"/>
</dbReference>
<keyword evidence="5" id="KW-0238">DNA-binding</keyword>
<dbReference type="Pfam" id="PF08646">
    <property type="entry name" value="Rep_fac-A_C"/>
    <property type="match status" value="1"/>
</dbReference>
<name>A0ABD3TS15_9LAMI</name>
<keyword evidence="2" id="KW-0479">Metal-binding</keyword>
<evidence type="ECO:0000313" key="9">
    <source>
        <dbReference type="Proteomes" id="UP001634393"/>
    </source>
</evidence>
<dbReference type="EMBL" id="JBJXBP010000003">
    <property type="protein sequence ID" value="KAL3838863.1"/>
    <property type="molecule type" value="Genomic_DNA"/>
</dbReference>
<dbReference type="InterPro" id="IPR047192">
    <property type="entry name" value="Euk_RPA1_DBD_C"/>
</dbReference>
<dbReference type="PANTHER" id="PTHR47165:SF4">
    <property type="entry name" value="OS03G0429900 PROTEIN"/>
    <property type="match status" value="1"/>
</dbReference>
<keyword evidence="3" id="KW-0863">Zinc-finger</keyword>
<reference evidence="8 9" key="1">
    <citation type="submission" date="2024-12" db="EMBL/GenBank/DDBJ databases">
        <title>The unique morphological basis and parallel evolutionary history of personate flowers in Penstemon.</title>
        <authorList>
            <person name="Depatie T.H."/>
            <person name="Wessinger C.A."/>
        </authorList>
    </citation>
    <scope>NUCLEOTIDE SEQUENCE [LARGE SCALE GENOMIC DNA]</scope>
    <source>
        <strain evidence="8">WTNN_2</strain>
        <tissue evidence="8">Leaf</tissue>
    </source>
</reference>
<evidence type="ECO:0000256" key="2">
    <source>
        <dbReference type="ARBA" id="ARBA00022723"/>
    </source>
</evidence>
<evidence type="ECO:0000259" key="7">
    <source>
        <dbReference type="Pfam" id="PF08646"/>
    </source>
</evidence>
<keyword evidence="4" id="KW-0862">Zinc</keyword>
<feature type="region of interest" description="Disordered" evidence="6">
    <location>
        <begin position="433"/>
        <end position="466"/>
    </location>
</feature>
<evidence type="ECO:0000313" key="8">
    <source>
        <dbReference type="EMBL" id="KAL3838863.1"/>
    </source>
</evidence>
<organism evidence="8 9">
    <name type="scientific">Penstemon smallii</name>
    <dbReference type="NCBI Taxonomy" id="265156"/>
    <lineage>
        <taxon>Eukaryota</taxon>
        <taxon>Viridiplantae</taxon>
        <taxon>Streptophyta</taxon>
        <taxon>Embryophyta</taxon>
        <taxon>Tracheophyta</taxon>
        <taxon>Spermatophyta</taxon>
        <taxon>Magnoliopsida</taxon>
        <taxon>eudicotyledons</taxon>
        <taxon>Gunneridae</taxon>
        <taxon>Pentapetalae</taxon>
        <taxon>asterids</taxon>
        <taxon>lamiids</taxon>
        <taxon>Lamiales</taxon>
        <taxon>Plantaginaceae</taxon>
        <taxon>Cheloneae</taxon>
        <taxon>Penstemon</taxon>
    </lineage>
</organism>
<evidence type="ECO:0000256" key="4">
    <source>
        <dbReference type="ARBA" id="ARBA00022833"/>
    </source>
</evidence>
<dbReference type="SUPFAM" id="SSF50249">
    <property type="entry name" value="Nucleic acid-binding proteins"/>
    <property type="match status" value="3"/>
</dbReference>
<feature type="domain" description="Replication factor A C-terminal" evidence="7">
    <location>
        <begin position="289"/>
        <end position="421"/>
    </location>
</feature>
<sequence>MVFIKEVTPALTKWSVKVIVHEKTQPRVSQHGGRRHQQIVFMDETGQKVMGVIYEDDIDKLKDDFRVSSTYNISNAKLKRIEDKYNKFSYPYQWTINRHTLYHEEKSDVIPRSLFKTNFVNLSEIKEKSQPNVLIDILGIVIQKKNPRNFISGPNQHTLRDFFFTMSIFMLHRQKVVVLTLWNTVAVSEGRLIDDAVQPFPIITATALTYSSFFEGGSLGSTPATVITVEPPIPEAQKLATWRSNNMKTIVDTIGARNYFLRDDSAIPNLEGPYSTIADVVAEDKVDKFVIKANIKIVDAKQKFYYMGCDKCFSGIDAEYNYVYTCNSCKEATIAKPRQKMQVDIYDSTGNLDVTIFGDQCQDILKMDAIMCMDLHNAGNFISINEINENLLGKIFLIKLNKKKQTRGHTTIYQYIVIKLQLHQETAQQSTPYAVVRKNESSSTNMNTPKSAEITNMGAFKDGSPE</sequence>
<dbReference type="GO" id="GO:0008270">
    <property type="term" value="F:zinc ion binding"/>
    <property type="evidence" value="ECO:0007669"/>
    <property type="project" value="UniProtKB-KW"/>
</dbReference>
<dbReference type="Proteomes" id="UP001634393">
    <property type="component" value="Unassembled WGS sequence"/>
</dbReference>
<accession>A0ABD3TS15</accession>
<protein>
    <recommendedName>
        <fullName evidence="7">Replication factor A C-terminal domain-containing protein</fullName>
    </recommendedName>
</protein>
<keyword evidence="9" id="KW-1185">Reference proteome</keyword>
<dbReference type="GO" id="GO:0003677">
    <property type="term" value="F:DNA binding"/>
    <property type="evidence" value="ECO:0007669"/>
    <property type="project" value="UniProtKB-KW"/>
</dbReference>
<proteinExistence type="inferred from homology"/>
<dbReference type="InterPro" id="IPR013955">
    <property type="entry name" value="Rep_factor-A_C"/>
</dbReference>
<dbReference type="InterPro" id="IPR012340">
    <property type="entry name" value="NA-bd_OB-fold"/>
</dbReference>
<dbReference type="CDD" id="cd04476">
    <property type="entry name" value="RPA1_DBD_C"/>
    <property type="match status" value="1"/>
</dbReference>
<evidence type="ECO:0000256" key="5">
    <source>
        <dbReference type="ARBA" id="ARBA00023125"/>
    </source>
</evidence>
<dbReference type="AlphaFoldDB" id="A0ABD3TS15"/>
<evidence type="ECO:0000256" key="1">
    <source>
        <dbReference type="ARBA" id="ARBA00005690"/>
    </source>
</evidence>
<gene>
    <name evidence="8" type="ORF">ACJIZ3_023454</name>
</gene>
<comment type="similarity">
    <text evidence="1">Belongs to the replication factor A protein 1 family.</text>
</comment>
<feature type="compositionally biased region" description="Polar residues" evidence="6">
    <location>
        <begin position="441"/>
        <end position="454"/>
    </location>
</feature>